<name>A0A0F9PYR7_9ZZZZ</name>
<reference evidence="1" key="1">
    <citation type="journal article" date="2015" name="Nature">
        <title>Complex archaea that bridge the gap between prokaryotes and eukaryotes.</title>
        <authorList>
            <person name="Spang A."/>
            <person name="Saw J.H."/>
            <person name="Jorgensen S.L."/>
            <person name="Zaremba-Niedzwiedzka K."/>
            <person name="Martijn J."/>
            <person name="Lind A.E."/>
            <person name="van Eijk R."/>
            <person name="Schleper C."/>
            <person name="Guy L."/>
            <person name="Ettema T.J."/>
        </authorList>
    </citation>
    <scope>NUCLEOTIDE SEQUENCE</scope>
</reference>
<sequence>MLDLRTIQGRAGQIAEDFDAMVAEIEQLRGLVCDACSSDIPLHSDGYHIDGGKKIPCEANLYSVESPRGGR</sequence>
<comment type="caution">
    <text evidence="1">The sequence shown here is derived from an EMBL/GenBank/DDBJ whole genome shotgun (WGS) entry which is preliminary data.</text>
</comment>
<gene>
    <name evidence="1" type="ORF">LCGC14_0839600</name>
</gene>
<dbReference type="AlphaFoldDB" id="A0A0F9PYR7"/>
<accession>A0A0F9PYR7</accession>
<evidence type="ECO:0008006" key="2">
    <source>
        <dbReference type="Google" id="ProtNLM"/>
    </source>
</evidence>
<evidence type="ECO:0000313" key="1">
    <source>
        <dbReference type="EMBL" id="KKN29882.1"/>
    </source>
</evidence>
<proteinExistence type="predicted"/>
<dbReference type="EMBL" id="LAZR01002451">
    <property type="protein sequence ID" value="KKN29882.1"/>
    <property type="molecule type" value="Genomic_DNA"/>
</dbReference>
<protein>
    <recommendedName>
        <fullName evidence="2">DksA C4-type domain-containing protein</fullName>
    </recommendedName>
</protein>
<organism evidence="1">
    <name type="scientific">marine sediment metagenome</name>
    <dbReference type="NCBI Taxonomy" id="412755"/>
    <lineage>
        <taxon>unclassified sequences</taxon>
        <taxon>metagenomes</taxon>
        <taxon>ecological metagenomes</taxon>
    </lineage>
</organism>